<dbReference type="SUPFAM" id="SSF47413">
    <property type="entry name" value="lambda repressor-like DNA-binding domains"/>
    <property type="match status" value="1"/>
</dbReference>
<dbReference type="GO" id="GO:0003677">
    <property type="term" value="F:DNA binding"/>
    <property type="evidence" value="ECO:0007669"/>
    <property type="project" value="UniProtKB-KW"/>
</dbReference>
<dbReference type="InterPro" id="IPR001387">
    <property type="entry name" value="Cro/C1-type_HTH"/>
</dbReference>
<keyword evidence="1" id="KW-0238">DNA-binding</keyword>
<dbReference type="SMART" id="SM00530">
    <property type="entry name" value="HTH_XRE"/>
    <property type="match status" value="1"/>
</dbReference>
<dbReference type="PANTHER" id="PTHR46558:SF7">
    <property type="entry name" value="TRANSCRIPTIONAL REGULATOR"/>
    <property type="match status" value="1"/>
</dbReference>
<dbReference type="Proteomes" id="UP000005233">
    <property type="component" value="Chromosome"/>
</dbReference>
<dbReference type="STRING" id="1041930.Mtc_0051"/>
<dbReference type="Gene3D" id="1.10.260.40">
    <property type="entry name" value="lambda repressor-like DNA-binding domains"/>
    <property type="match status" value="1"/>
</dbReference>
<dbReference type="InterPro" id="IPR010982">
    <property type="entry name" value="Lambda_DNA-bd_dom_sf"/>
</dbReference>
<gene>
    <name evidence="3" type="ordered locus">Mtc_0051</name>
</gene>
<evidence type="ECO:0000259" key="2">
    <source>
        <dbReference type="PROSITE" id="PS50943"/>
    </source>
</evidence>
<feature type="domain" description="HTH cro/C1-type" evidence="2">
    <location>
        <begin position="5"/>
        <end position="59"/>
    </location>
</feature>
<accession>H8I5D2</accession>
<dbReference type="eggNOG" id="arCOG01864">
    <property type="taxonomic scope" value="Archaea"/>
</dbReference>
<keyword evidence="4" id="KW-1185">Reference proteome</keyword>
<dbReference type="HOGENOM" id="CLU_066192_44_1_2"/>
<reference evidence="3 4" key="1">
    <citation type="journal article" date="2012" name="J. Bacteriol.">
        <title>Complete genome sequence of a thermophilic methanogen, Methanocella conradii HZ254, isolated from Chinese rice field soil.</title>
        <authorList>
            <person name="Lu Z."/>
            <person name="Lu Y."/>
        </authorList>
    </citation>
    <scope>NUCLEOTIDE SEQUENCE [LARGE SCALE GENOMIC DNA]</scope>
    <source>
        <strain evidence="4">DSM 24694 / JCM 17849 / CGMCC 1.5162 / HZ254</strain>
    </source>
</reference>
<dbReference type="KEGG" id="mez:Mtc_0051"/>
<name>H8I5D2_METCZ</name>
<dbReference type="GeneID" id="11970810"/>
<protein>
    <submittedName>
        <fullName evidence="3">Transcriptional regulator</fullName>
    </submittedName>
</protein>
<dbReference type="Pfam" id="PF01381">
    <property type="entry name" value="HTH_3"/>
    <property type="match status" value="1"/>
</dbReference>
<dbReference type="OrthoDB" id="67699at2157"/>
<organism evidence="3 4">
    <name type="scientific">Methanocella conradii (strain DSM 24694 / JCM 17849 / CGMCC 1.5162 / HZ254)</name>
    <dbReference type="NCBI Taxonomy" id="1041930"/>
    <lineage>
        <taxon>Archaea</taxon>
        <taxon>Methanobacteriati</taxon>
        <taxon>Methanobacteriota</taxon>
        <taxon>Stenosarchaea group</taxon>
        <taxon>Methanomicrobia</taxon>
        <taxon>Methanocellales</taxon>
        <taxon>Methanocellaceae</taxon>
        <taxon>Methanocella</taxon>
    </lineage>
</organism>
<proteinExistence type="predicted"/>
<evidence type="ECO:0000313" key="4">
    <source>
        <dbReference type="Proteomes" id="UP000005233"/>
    </source>
</evidence>
<dbReference type="RefSeq" id="WP_014404665.1">
    <property type="nucleotide sequence ID" value="NC_017034.1"/>
</dbReference>
<evidence type="ECO:0000313" key="3">
    <source>
        <dbReference type="EMBL" id="AFC98826.1"/>
    </source>
</evidence>
<sequence length="73" mass="8638">MRTRIKEYRARHNLTQEDLANLVGVRRETIVFLEKGKYNPSLKLAHDVARALHATIDELFIFDEEENEVVEER</sequence>
<dbReference type="CDD" id="cd00093">
    <property type="entry name" value="HTH_XRE"/>
    <property type="match status" value="1"/>
</dbReference>
<dbReference type="EMBL" id="CP003243">
    <property type="protein sequence ID" value="AFC98826.1"/>
    <property type="molecule type" value="Genomic_DNA"/>
</dbReference>
<evidence type="ECO:0000256" key="1">
    <source>
        <dbReference type="ARBA" id="ARBA00023125"/>
    </source>
</evidence>
<dbReference type="PANTHER" id="PTHR46558">
    <property type="entry name" value="TRACRIPTIONAL REGULATORY PROTEIN-RELATED-RELATED"/>
    <property type="match status" value="1"/>
</dbReference>
<dbReference type="PROSITE" id="PS50943">
    <property type="entry name" value="HTH_CROC1"/>
    <property type="match status" value="1"/>
</dbReference>
<dbReference type="AlphaFoldDB" id="H8I5D2"/>